<keyword evidence="2" id="KW-1185">Reference proteome</keyword>
<dbReference type="SUPFAM" id="SSF49777">
    <property type="entry name" value="PEBP-like"/>
    <property type="match status" value="1"/>
</dbReference>
<protein>
    <recommendedName>
        <fullName evidence="3">Phosphatidylethanolamine-binding protein</fullName>
    </recommendedName>
</protein>
<organism evidence="1 2">
    <name type="scientific">Capronia coronata CBS 617.96</name>
    <dbReference type="NCBI Taxonomy" id="1182541"/>
    <lineage>
        <taxon>Eukaryota</taxon>
        <taxon>Fungi</taxon>
        <taxon>Dikarya</taxon>
        <taxon>Ascomycota</taxon>
        <taxon>Pezizomycotina</taxon>
        <taxon>Eurotiomycetes</taxon>
        <taxon>Chaetothyriomycetidae</taxon>
        <taxon>Chaetothyriales</taxon>
        <taxon>Herpotrichiellaceae</taxon>
        <taxon>Capronia</taxon>
    </lineage>
</organism>
<sequence>MGVAKYIEWSLGQLFSGVRGHDDKLVTKSDLFTDVPQNIHVDSPEVGPSGSHMTLKHSLLGDNKFPHLKWTLASDAGISQSDIKEYLLFVEDPDAPIPTPGTHAVYYAIPPTKMEIRPEDIDSDTSQGKGAGGEKWLKGGFRLGKNLRGTLYTGPRPVLGHGEHRYFFEVVALKEKINTAEMSPLATKGEVMQQIRGKIIGWGVWVGRYENKWS</sequence>
<dbReference type="PANTHER" id="PTHR30289">
    <property type="entry name" value="UNCHARACTERIZED PROTEIN YBCL-RELATED"/>
    <property type="match status" value="1"/>
</dbReference>
<dbReference type="PANTHER" id="PTHR30289:SF1">
    <property type="entry name" value="PEBP (PHOSPHATIDYLETHANOLAMINE-BINDING PROTEIN) FAMILY PROTEIN"/>
    <property type="match status" value="1"/>
</dbReference>
<dbReference type="eggNOG" id="ENOG502SQR1">
    <property type="taxonomic scope" value="Eukaryota"/>
</dbReference>
<evidence type="ECO:0000313" key="1">
    <source>
        <dbReference type="EMBL" id="EXJ96111.1"/>
    </source>
</evidence>
<dbReference type="AlphaFoldDB" id="W9Z3F0"/>
<dbReference type="RefSeq" id="XP_007720340.1">
    <property type="nucleotide sequence ID" value="XM_007722150.1"/>
</dbReference>
<dbReference type="InterPro" id="IPR008914">
    <property type="entry name" value="PEBP"/>
</dbReference>
<dbReference type="EMBL" id="AMWN01000001">
    <property type="protein sequence ID" value="EXJ96111.1"/>
    <property type="molecule type" value="Genomic_DNA"/>
</dbReference>
<dbReference type="InterPro" id="IPR049556">
    <property type="entry name" value="PhiB"/>
</dbReference>
<dbReference type="Proteomes" id="UP000019484">
    <property type="component" value="Unassembled WGS sequence"/>
</dbReference>
<dbReference type="OrthoDB" id="10251855at2759"/>
<proteinExistence type="predicted"/>
<comment type="caution">
    <text evidence="1">The sequence shown here is derived from an EMBL/GenBank/DDBJ whole genome shotgun (WGS) entry which is preliminary data.</text>
</comment>
<dbReference type="HOGENOM" id="CLU_083918_1_0_1"/>
<dbReference type="Pfam" id="PF01161">
    <property type="entry name" value="PBP"/>
    <property type="match status" value="1"/>
</dbReference>
<dbReference type="GeneID" id="19156139"/>
<evidence type="ECO:0008006" key="3">
    <source>
        <dbReference type="Google" id="ProtNLM"/>
    </source>
</evidence>
<accession>W9Z3F0</accession>
<reference evidence="1 2" key="1">
    <citation type="submission" date="2013-03" db="EMBL/GenBank/DDBJ databases">
        <title>The Genome Sequence of Capronia coronata CBS 617.96.</title>
        <authorList>
            <consortium name="The Broad Institute Genomics Platform"/>
            <person name="Cuomo C."/>
            <person name="de Hoog S."/>
            <person name="Gorbushina A."/>
            <person name="Walker B."/>
            <person name="Young S.K."/>
            <person name="Zeng Q."/>
            <person name="Gargeya S."/>
            <person name="Fitzgerald M."/>
            <person name="Haas B."/>
            <person name="Abouelleil A."/>
            <person name="Allen A.W."/>
            <person name="Alvarado L."/>
            <person name="Arachchi H.M."/>
            <person name="Berlin A.M."/>
            <person name="Chapman S.B."/>
            <person name="Gainer-Dewar J."/>
            <person name="Goldberg J."/>
            <person name="Griggs A."/>
            <person name="Gujja S."/>
            <person name="Hansen M."/>
            <person name="Howarth C."/>
            <person name="Imamovic A."/>
            <person name="Ireland A."/>
            <person name="Larimer J."/>
            <person name="McCowan C."/>
            <person name="Murphy C."/>
            <person name="Pearson M."/>
            <person name="Poon T.W."/>
            <person name="Priest M."/>
            <person name="Roberts A."/>
            <person name="Saif S."/>
            <person name="Shea T."/>
            <person name="Sisk P."/>
            <person name="Sykes S."/>
            <person name="Wortman J."/>
            <person name="Nusbaum C."/>
            <person name="Birren B."/>
        </authorList>
    </citation>
    <scope>NUCLEOTIDE SEQUENCE [LARGE SCALE GENOMIC DNA]</scope>
    <source>
        <strain evidence="1 2">CBS 617.96</strain>
    </source>
</reference>
<dbReference type="Gene3D" id="3.90.280.10">
    <property type="entry name" value="PEBP-like"/>
    <property type="match status" value="1"/>
</dbReference>
<name>W9Z3F0_9EURO</name>
<evidence type="ECO:0000313" key="2">
    <source>
        <dbReference type="Proteomes" id="UP000019484"/>
    </source>
</evidence>
<gene>
    <name evidence="1" type="ORF">A1O1_01237</name>
</gene>
<dbReference type="InterPro" id="IPR036610">
    <property type="entry name" value="PEBP-like_sf"/>
</dbReference>
<dbReference type="CDD" id="cd00457">
    <property type="entry name" value="PEBP"/>
    <property type="match status" value="1"/>
</dbReference>
<dbReference type="STRING" id="1182541.W9Z3F0"/>